<reference evidence="3" key="1">
    <citation type="journal article" date="2020" name="Microbiol. Resour. Announc.">
        <title>Complete Genome Sequence of Novel Psychrotolerant Legionella Strain TUM19329, Isolated from Antarctic Lake Sediment.</title>
        <authorList>
            <person name="Shimada S."/>
            <person name="Nakai R."/>
            <person name="Aoki K."/>
            <person name="Shimoeda N."/>
            <person name="Ohno G."/>
            <person name="Miyazaki Y."/>
            <person name="Kudoh S."/>
            <person name="Imura S."/>
            <person name="Watanabe K."/>
            <person name="Ishii Y."/>
            <person name="Tateda K."/>
        </authorList>
    </citation>
    <scope>NUCLEOTIDE SEQUENCE [LARGE SCALE GENOMIC DNA]</scope>
    <source>
        <strain evidence="3">TUM19329</strain>
    </source>
</reference>
<dbReference type="InterPro" id="IPR011009">
    <property type="entry name" value="Kinase-like_dom_sf"/>
</dbReference>
<keyword evidence="4" id="KW-1185">Reference proteome</keyword>
<dbReference type="Proteomes" id="UP000502894">
    <property type="component" value="Chromosome"/>
</dbReference>
<feature type="region of interest" description="Disordered" evidence="1">
    <location>
        <begin position="639"/>
        <end position="688"/>
    </location>
</feature>
<sequence>MPLQLPAQQYCISKDLLDLIKTFNKLPEEDHIQRLFYLQKINYLLNTLTLSPSLFAWLADSKPDGWLANLNAYEINADASIFVKGLQFAQAIANLAKVEPEQAKVKDEFQLMQERDALLRNNKPFEEVRDNYIAINSQLHTLSESDHRVNEIVRRHSEILDGAKAKLDAIQKRETPPPGVPVPKYKTKVLGTQINNYNFEFTMEGWEEFFVFRVEDRDKLGLEQDLHSFPMAKYFIEDYAVFMMRFKSKTSLIEYRPVVLSQFANGGNLADVAKKLRKVDDKHIGSKTAHYFSQLADFCTRLMDSKTYHPDIKLTNFLVHRNLIRISDRKTFLTEENPTVSKIRSSPPYAPEQFTDCLNEDWDGYNQAASKTVLNMPQFMAYQLGMALKEFLILTQMDEIPDLDAFRDHDFNPAHYFTTTPRPIVNLSVLIQELTRPDPDKRMSIQQFKELMKFLNHQPEQFYQKVEEKLPSSTIGFQEDIDAIQNLLDGTFPVNQFLQAANPIFNKLSDSPSVEPRLIRMAEKLATKCFEHYAKSFFNQCIETALLNKDWDVAPWYRQLIHVLSFGYFRVEKVTELSEIRDSMGLDLNEEQFLSYFPHLEFLPPSKFDDLGNPKAEYLKEAIKNNVALILSDEGQTSKSSSESIAKTMPLNGTSKDSKKSYAASLSKSDVKPSLDSPSTESSAKNSSISYGTMVIDENAKSLSPGRLSFFAANDTDHPKPKPANKKEAYHSVTTSMLQGDNFSYRGKKPVPSKRTNVNKIVWEPPTDPVPSHSSNP</sequence>
<dbReference type="PROSITE" id="PS50011">
    <property type="entry name" value="PROTEIN_KINASE_DOM"/>
    <property type="match status" value="1"/>
</dbReference>
<dbReference type="KEGG" id="lant:TUM19329_11320"/>
<feature type="region of interest" description="Disordered" evidence="1">
    <location>
        <begin position="740"/>
        <end position="777"/>
    </location>
</feature>
<evidence type="ECO:0000256" key="1">
    <source>
        <dbReference type="SAM" id="MobiDB-lite"/>
    </source>
</evidence>
<evidence type="ECO:0000313" key="4">
    <source>
        <dbReference type="Proteomes" id="UP000502894"/>
    </source>
</evidence>
<proteinExistence type="predicted"/>
<dbReference type="SUPFAM" id="SSF56112">
    <property type="entry name" value="Protein kinase-like (PK-like)"/>
    <property type="match status" value="1"/>
</dbReference>
<dbReference type="EMBL" id="AP022839">
    <property type="protein sequence ID" value="BCA94771.1"/>
    <property type="molecule type" value="Genomic_DNA"/>
</dbReference>
<evidence type="ECO:0000313" key="3">
    <source>
        <dbReference type="EMBL" id="BCA94771.1"/>
    </source>
</evidence>
<dbReference type="RefSeq" id="WP_173236560.1">
    <property type="nucleotide sequence ID" value="NZ_AP022839.1"/>
</dbReference>
<dbReference type="GO" id="GO:0004672">
    <property type="term" value="F:protein kinase activity"/>
    <property type="evidence" value="ECO:0007669"/>
    <property type="project" value="InterPro"/>
</dbReference>
<dbReference type="GO" id="GO:0005524">
    <property type="term" value="F:ATP binding"/>
    <property type="evidence" value="ECO:0007669"/>
    <property type="project" value="InterPro"/>
</dbReference>
<name>A0A6F8T2S6_9GAMM</name>
<dbReference type="AlphaFoldDB" id="A0A6F8T2S6"/>
<accession>A0A6F8T2S6</accession>
<organism evidence="3 4">
    <name type="scientific">Legionella antarctica</name>
    <dbReference type="NCBI Taxonomy" id="2708020"/>
    <lineage>
        <taxon>Bacteria</taxon>
        <taxon>Pseudomonadati</taxon>
        <taxon>Pseudomonadota</taxon>
        <taxon>Gammaproteobacteria</taxon>
        <taxon>Legionellales</taxon>
        <taxon>Legionellaceae</taxon>
        <taxon>Legionella</taxon>
    </lineage>
</organism>
<feature type="domain" description="Protein kinase" evidence="2">
    <location>
        <begin position="153"/>
        <end position="455"/>
    </location>
</feature>
<protein>
    <recommendedName>
        <fullName evidence="2">Protein kinase domain-containing protein</fullName>
    </recommendedName>
</protein>
<feature type="compositionally biased region" description="Polar residues" evidence="1">
    <location>
        <begin position="676"/>
        <end position="688"/>
    </location>
</feature>
<dbReference type="Gene3D" id="1.10.510.10">
    <property type="entry name" value="Transferase(Phosphotransferase) domain 1"/>
    <property type="match status" value="1"/>
</dbReference>
<gene>
    <name evidence="3" type="ORF">TUM19329_11320</name>
</gene>
<dbReference type="InterPro" id="IPR000719">
    <property type="entry name" value="Prot_kinase_dom"/>
</dbReference>
<evidence type="ECO:0000259" key="2">
    <source>
        <dbReference type="PROSITE" id="PS50011"/>
    </source>
</evidence>